<gene>
    <name evidence="1" type="ORF">FRX31_006441</name>
</gene>
<keyword evidence="2" id="KW-1185">Reference proteome</keyword>
<evidence type="ECO:0000313" key="2">
    <source>
        <dbReference type="Proteomes" id="UP000554482"/>
    </source>
</evidence>
<organism evidence="1 2">
    <name type="scientific">Thalictrum thalictroides</name>
    <name type="common">Rue-anemone</name>
    <name type="synonym">Anemone thalictroides</name>
    <dbReference type="NCBI Taxonomy" id="46969"/>
    <lineage>
        <taxon>Eukaryota</taxon>
        <taxon>Viridiplantae</taxon>
        <taxon>Streptophyta</taxon>
        <taxon>Embryophyta</taxon>
        <taxon>Tracheophyta</taxon>
        <taxon>Spermatophyta</taxon>
        <taxon>Magnoliopsida</taxon>
        <taxon>Ranunculales</taxon>
        <taxon>Ranunculaceae</taxon>
        <taxon>Thalictroideae</taxon>
        <taxon>Thalictrum</taxon>
    </lineage>
</organism>
<dbReference type="EMBL" id="JABWDY010006016">
    <property type="protein sequence ID" value="KAF5203971.1"/>
    <property type="molecule type" value="Genomic_DNA"/>
</dbReference>
<feature type="non-terminal residue" evidence="1">
    <location>
        <position position="1"/>
    </location>
</feature>
<protein>
    <submittedName>
        <fullName evidence="1">Uncharacterized protein</fullName>
    </submittedName>
</protein>
<proteinExistence type="predicted"/>
<name>A0A7J6X2M0_THATH</name>
<evidence type="ECO:0000313" key="1">
    <source>
        <dbReference type="EMBL" id="KAF5203971.1"/>
    </source>
</evidence>
<dbReference type="AlphaFoldDB" id="A0A7J6X2M0"/>
<dbReference type="Proteomes" id="UP000554482">
    <property type="component" value="Unassembled WGS sequence"/>
</dbReference>
<comment type="caution">
    <text evidence="1">The sequence shown here is derived from an EMBL/GenBank/DDBJ whole genome shotgun (WGS) entry which is preliminary data.</text>
</comment>
<accession>A0A7J6X2M0</accession>
<sequence>IWNRINYDKGKSPIAEICATIRSEYEFNEFETGNQSKEKPHLTVQKKIYNQICSYTVQKMDRYRNIYKTTTSMEDID</sequence>
<reference evidence="1 2" key="1">
    <citation type="submission" date="2020-06" db="EMBL/GenBank/DDBJ databases">
        <title>Transcriptomic and genomic resources for Thalictrum thalictroides and T. hernandezii: Facilitating candidate gene discovery in an emerging model plant lineage.</title>
        <authorList>
            <person name="Arias T."/>
            <person name="Riano-Pachon D.M."/>
            <person name="Di Stilio V.S."/>
        </authorList>
    </citation>
    <scope>NUCLEOTIDE SEQUENCE [LARGE SCALE GENOMIC DNA]</scope>
    <source>
        <strain evidence="2">cv. WT478/WT964</strain>
        <tissue evidence="1">Leaves</tissue>
    </source>
</reference>